<protein>
    <recommendedName>
        <fullName evidence="3">NADH:ubiquinone oxidoreductase 30kDa subunit domain-containing protein</fullName>
    </recommendedName>
</protein>
<sequence>MTIELSVAWSRRFGDEVHSEEAFGLLTVDVPPVLWAESLTFARDDLGCAYFDWLTAVDELEDGFAIVAHVYSLEEGHHLLVRTRVPREDPRLATATEVYRGANWHERETHEMFGVLFDGHPGLTPLLLPDGFEGHPLRKEFVLAARVAKPWPGAKEPGESGHGAPSRRRMMPPGVPADWGPNATPERAPTKRTPRERPPRERPAKEPSTTESAATEAPATESAAAEAPSTETPTAEAPSTESPSTERAAEERPPRRRRERGIEGGDDV</sequence>
<dbReference type="Proteomes" id="UP001500503">
    <property type="component" value="Unassembled WGS sequence"/>
</dbReference>
<feature type="domain" description="NADH:ubiquinone oxidoreductase 30kDa subunit" evidence="3">
    <location>
        <begin position="29"/>
        <end position="146"/>
    </location>
</feature>
<evidence type="ECO:0000313" key="5">
    <source>
        <dbReference type="Proteomes" id="UP001500503"/>
    </source>
</evidence>
<gene>
    <name evidence="4" type="ORF">GCM10023191_006190</name>
</gene>
<comment type="similarity">
    <text evidence="1">Belongs to the complex I 30 kDa subunit family.</text>
</comment>
<evidence type="ECO:0000313" key="4">
    <source>
        <dbReference type="EMBL" id="GAA4483878.1"/>
    </source>
</evidence>
<comment type="caution">
    <text evidence="4">The sequence shown here is derived from an EMBL/GenBank/DDBJ whole genome shotgun (WGS) entry which is preliminary data.</text>
</comment>
<dbReference type="SUPFAM" id="SSF143243">
    <property type="entry name" value="Nqo5-like"/>
    <property type="match status" value="1"/>
</dbReference>
<dbReference type="Pfam" id="PF00329">
    <property type="entry name" value="Complex1_30kDa"/>
    <property type="match status" value="1"/>
</dbReference>
<name>A0ABP8PB77_9ACTN</name>
<dbReference type="RefSeq" id="WP_345457062.1">
    <property type="nucleotide sequence ID" value="NZ_BAABHF010000009.1"/>
</dbReference>
<dbReference type="PANTHER" id="PTHR10884">
    <property type="entry name" value="NADH DEHYDROGENASE UBIQUINONE IRON-SULFUR PROTEIN 3"/>
    <property type="match status" value="1"/>
</dbReference>
<dbReference type="Gene3D" id="3.30.460.80">
    <property type="entry name" value="NADH:ubiquinone oxidoreductase, 30kDa subunit"/>
    <property type="match status" value="1"/>
</dbReference>
<evidence type="ECO:0000256" key="1">
    <source>
        <dbReference type="ARBA" id="ARBA00007569"/>
    </source>
</evidence>
<feature type="compositionally biased region" description="Low complexity" evidence="2">
    <location>
        <begin position="206"/>
        <end position="246"/>
    </location>
</feature>
<dbReference type="InterPro" id="IPR037232">
    <property type="entry name" value="NADH_quin_OxRdtase_su_C/D-like"/>
</dbReference>
<feature type="compositionally biased region" description="Basic and acidic residues" evidence="2">
    <location>
        <begin position="193"/>
        <end position="205"/>
    </location>
</feature>
<dbReference type="EMBL" id="BAABHF010000009">
    <property type="protein sequence ID" value="GAA4483878.1"/>
    <property type="molecule type" value="Genomic_DNA"/>
</dbReference>
<organism evidence="4 5">
    <name type="scientific">Actinoallomurus oryzae</name>
    <dbReference type="NCBI Taxonomy" id="502180"/>
    <lineage>
        <taxon>Bacteria</taxon>
        <taxon>Bacillati</taxon>
        <taxon>Actinomycetota</taxon>
        <taxon>Actinomycetes</taxon>
        <taxon>Streptosporangiales</taxon>
        <taxon>Thermomonosporaceae</taxon>
        <taxon>Actinoallomurus</taxon>
    </lineage>
</organism>
<proteinExistence type="inferred from homology"/>
<feature type="region of interest" description="Disordered" evidence="2">
    <location>
        <begin position="151"/>
        <end position="268"/>
    </location>
</feature>
<reference evidence="5" key="1">
    <citation type="journal article" date="2019" name="Int. J. Syst. Evol. Microbiol.">
        <title>The Global Catalogue of Microorganisms (GCM) 10K type strain sequencing project: providing services to taxonomists for standard genome sequencing and annotation.</title>
        <authorList>
            <consortium name="The Broad Institute Genomics Platform"/>
            <consortium name="The Broad Institute Genome Sequencing Center for Infectious Disease"/>
            <person name="Wu L."/>
            <person name="Ma J."/>
        </authorList>
    </citation>
    <scope>NUCLEOTIDE SEQUENCE [LARGE SCALE GENOMIC DNA]</scope>
    <source>
        <strain evidence="5">JCM 17933</strain>
    </source>
</reference>
<dbReference type="PANTHER" id="PTHR10884:SF14">
    <property type="entry name" value="NADH DEHYDROGENASE [UBIQUINONE] IRON-SULFUR PROTEIN 3, MITOCHONDRIAL"/>
    <property type="match status" value="1"/>
</dbReference>
<keyword evidence="5" id="KW-1185">Reference proteome</keyword>
<accession>A0ABP8PB77</accession>
<dbReference type="InterPro" id="IPR001268">
    <property type="entry name" value="NADH_UbQ_OxRdtase_30kDa_su"/>
</dbReference>
<evidence type="ECO:0000256" key="2">
    <source>
        <dbReference type="SAM" id="MobiDB-lite"/>
    </source>
</evidence>
<evidence type="ECO:0000259" key="3">
    <source>
        <dbReference type="Pfam" id="PF00329"/>
    </source>
</evidence>